<keyword evidence="1" id="KW-0472">Membrane</keyword>
<organism evidence="2 3">
    <name type="scientific">Paralimibaculum aggregatum</name>
    <dbReference type="NCBI Taxonomy" id="3036245"/>
    <lineage>
        <taxon>Bacteria</taxon>
        <taxon>Pseudomonadati</taxon>
        <taxon>Pseudomonadota</taxon>
        <taxon>Alphaproteobacteria</taxon>
        <taxon>Rhodobacterales</taxon>
        <taxon>Paracoccaceae</taxon>
        <taxon>Paralimibaculum</taxon>
    </lineage>
</organism>
<accession>A0ABQ6LDW9</accession>
<name>A0ABQ6LDW9_9RHOB</name>
<feature type="transmembrane region" description="Helical" evidence="1">
    <location>
        <begin position="35"/>
        <end position="56"/>
    </location>
</feature>
<keyword evidence="1" id="KW-0812">Transmembrane</keyword>
<gene>
    <name evidence="2" type="ORF">LNKW23_07680</name>
</gene>
<evidence type="ECO:0000313" key="3">
    <source>
        <dbReference type="Proteomes" id="UP001239909"/>
    </source>
</evidence>
<dbReference type="EMBL" id="BSYI01000004">
    <property type="protein sequence ID" value="GMG81555.1"/>
    <property type="molecule type" value="Genomic_DNA"/>
</dbReference>
<keyword evidence="1" id="KW-1133">Transmembrane helix</keyword>
<dbReference type="Proteomes" id="UP001239909">
    <property type="component" value="Unassembled WGS sequence"/>
</dbReference>
<comment type="caution">
    <text evidence="2">The sequence shown here is derived from an EMBL/GenBank/DDBJ whole genome shotgun (WGS) entry which is preliminary data.</text>
</comment>
<reference evidence="2 3" key="1">
    <citation type="submission" date="2023-04" db="EMBL/GenBank/DDBJ databases">
        <title>Marinoamorphus aggregata gen. nov., sp. Nov., isolate from tissue of brittle star Ophioplocus japonicus.</title>
        <authorList>
            <person name="Kawano K."/>
            <person name="Sawayama S."/>
            <person name="Nakagawa S."/>
        </authorList>
    </citation>
    <scope>NUCLEOTIDE SEQUENCE [LARGE SCALE GENOMIC DNA]</scope>
    <source>
        <strain evidence="2 3">NKW23</strain>
    </source>
</reference>
<keyword evidence="3" id="KW-1185">Reference proteome</keyword>
<evidence type="ECO:0000256" key="1">
    <source>
        <dbReference type="SAM" id="Phobius"/>
    </source>
</evidence>
<proteinExistence type="predicted"/>
<sequence>MRLATIARLAGAGFALALGLGLTPMVGTSGSAGHGAPALIGFGAAPAAAQTVRAVSRRTARRTSRRTSRRQAYIHSLPGGCVLRGGYHYCGGVYYRPVVQNGATVYVVVTP</sequence>
<dbReference type="RefSeq" id="WP_285670214.1">
    <property type="nucleotide sequence ID" value="NZ_BSYI01000004.1"/>
</dbReference>
<evidence type="ECO:0000313" key="2">
    <source>
        <dbReference type="EMBL" id="GMG81555.1"/>
    </source>
</evidence>
<protein>
    <submittedName>
        <fullName evidence="2">Uncharacterized protein</fullName>
    </submittedName>
</protein>